<name>L0DGQ4_SINAD</name>
<dbReference type="PANTHER" id="PTHR12468:SF2">
    <property type="entry name" value="GPI MANNOSYLTRANSFERASE 2"/>
    <property type="match status" value="1"/>
</dbReference>
<evidence type="ECO:0000313" key="11">
    <source>
        <dbReference type="EMBL" id="AGA28030.1"/>
    </source>
</evidence>
<gene>
    <name evidence="11" type="ordered locus">Sinac_3797</name>
</gene>
<dbReference type="GO" id="GO:0004376">
    <property type="term" value="F:GPI mannosyltransferase activity"/>
    <property type="evidence" value="ECO:0007669"/>
    <property type="project" value="InterPro"/>
</dbReference>
<dbReference type="PANTHER" id="PTHR12468">
    <property type="entry name" value="GPI MANNOSYLTRANSFERASE 2"/>
    <property type="match status" value="1"/>
</dbReference>
<organism evidence="11 12">
    <name type="scientific">Singulisphaera acidiphila (strain ATCC BAA-1392 / DSM 18658 / VKM B-2454 / MOB10)</name>
    <dbReference type="NCBI Taxonomy" id="886293"/>
    <lineage>
        <taxon>Bacteria</taxon>
        <taxon>Pseudomonadati</taxon>
        <taxon>Planctomycetota</taxon>
        <taxon>Planctomycetia</taxon>
        <taxon>Isosphaerales</taxon>
        <taxon>Isosphaeraceae</taxon>
        <taxon>Singulisphaera</taxon>
    </lineage>
</organism>
<evidence type="ECO:0000256" key="4">
    <source>
        <dbReference type="ARBA" id="ARBA00022676"/>
    </source>
</evidence>
<feature type="transmembrane region" description="Helical" evidence="10">
    <location>
        <begin position="298"/>
        <end position="316"/>
    </location>
</feature>
<evidence type="ECO:0000256" key="5">
    <source>
        <dbReference type="ARBA" id="ARBA00022679"/>
    </source>
</evidence>
<feature type="transmembrane region" description="Helical" evidence="10">
    <location>
        <begin position="322"/>
        <end position="339"/>
    </location>
</feature>
<dbReference type="GO" id="GO:0016020">
    <property type="term" value="C:membrane"/>
    <property type="evidence" value="ECO:0007669"/>
    <property type="project" value="GOC"/>
</dbReference>
<dbReference type="GO" id="GO:0006506">
    <property type="term" value="P:GPI anchor biosynthetic process"/>
    <property type="evidence" value="ECO:0007669"/>
    <property type="project" value="UniProtKB-UniPathway"/>
</dbReference>
<evidence type="ECO:0000256" key="7">
    <source>
        <dbReference type="ARBA" id="ARBA00022824"/>
    </source>
</evidence>
<dbReference type="STRING" id="886293.Sinac_3797"/>
<evidence type="ECO:0008006" key="13">
    <source>
        <dbReference type="Google" id="ProtNLM"/>
    </source>
</evidence>
<dbReference type="EMBL" id="CP003364">
    <property type="protein sequence ID" value="AGA28030.1"/>
    <property type="molecule type" value="Genomic_DNA"/>
</dbReference>
<dbReference type="InterPro" id="IPR007315">
    <property type="entry name" value="PIG-V/Gpi18"/>
</dbReference>
<evidence type="ECO:0000313" key="12">
    <source>
        <dbReference type="Proteomes" id="UP000010798"/>
    </source>
</evidence>
<keyword evidence="8 10" id="KW-1133">Transmembrane helix</keyword>
<protein>
    <recommendedName>
        <fullName evidence="13">Integral membrane protein</fullName>
    </recommendedName>
</protein>
<dbReference type="GO" id="GO:0031501">
    <property type="term" value="C:mannosyltransferase complex"/>
    <property type="evidence" value="ECO:0007669"/>
    <property type="project" value="TreeGrafter"/>
</dbReference>
<dbReference type="RefSeq" id="WP_015247169.1">
    <property type="nucleotide sequence ID" value="NC_019892.1"/>
</dbReference>
<dbReference type="Proteomes" id="UP000010798">
    <property type="component" value="Chromosome"/>
</dbReference>
<keyword evidence="12" id="KW-1185">Reference proteome</keyword>
<keyword evidence="4" id="KW-0328">Glycosyltransferase</keyword>
<feature type="transmembrane region" description="Helical" evidence="10">
    <location>
        <begin position="212"/>
        <end position="232"/>
    </location>
</feature>
<dbReference type="KEGG" id="saci:Sinac_3797"/>
<reference evidence="11 12" key="1">
    <citation type="submission" date="2012-02" db="EMBL/GenBank/DDBJ databases">
        <title>Complete sequence of chromosome of Singulisphaera acidiphila DSM 18658.</title>
        <authorList>
            <consortium name="US DOE Joint Genome Institute (JGI-PGF)"/>
            <person name="Lucas S."/>
            <person name="Copeland A."/>
            <person name="Lapidus A."/>
            <person name="Glavina del Rio T."/>
            <person name="Dalin E."/>
            <person name="Tice H."/>
            <person name="Bruce D."/>
            <person name="Goodwin L."/>
            <person name="Pitluck S."/>
            <person name="Peters L."/>
            <person name="Ovchinnikova G."/>
            <person name="Chertkov O."/>
            <person name="Kyrpides N."/>
            <person name="Mavromatis K."/>
            <person name="Ivanova N."/>
            <person name="Brettin T."/>
            <person name="Detter J.C."/>
            <person name="Han C."/>
            <person name="Larimer F."/>
            <person name="Land M."/>
            <person name="Hauser L."/>
            <person name="Markowitz V."/>
            <person name="Cheng J.-F."/>
            <person name="Hugenholtz P."/>
            <person name="Woyke T."/>
            <person name="Wu D."/>
            <person name="Tindall B."/>
            <person name="Pomrenke H."/>
            <person name="Brambilla E."/>
            <person name="Klenk H.-P."/>
            <person name="Eisen J.A."/>
        </authorList>
    </citation>
    <scope>NUCLEOTIDE SEQUENCE [LARGE SCALE GENOMIC DNA]</scope>
    <source>
        <strain evidence="12">ATCC BAA-1392 / DSM 18658 / VKM B-2454 / MOB10</strain>
    </source>
</reference>
<feature type="transmembrane region" description="Helical" evidence="10">
    <location>
        <begin position="7"/>
        <end position="25"/>
    </location>
</feature>
<evidence type="ECO:0000256" key="1">
    <source>
        <dbReference type="ARBA" id="ARBA00004477"/>
    </source>
</evidence>
<dbReference type="UniPathway" id="UPA00196"/>
<feature type="transmembrane region" description="Helical" evidence="10">
    <location>
        <begin position="95"/>
        <end position="115"/>
    </location>
</feature>
<dbReference type="HOGENOM" id="CLU_696176_0_0_0"/>
<feature type="transmembrane region" description="Helical" evidence="10">
    <location>
        <begin position="127"/>
        <end position="146"/>
    </location>
</feature>
<proteinExistence type="predicted"/>
<comment type="pathway">
    <text evidence="2">Glycolipid biosynthesis; glycosylphosphatidylinositol-anchor biosynthesis.</text>
</comment>
<dbReference type="eggNOG" id="COG5542">
    <property type="taxonomic scope" value="Bacteria"/>
</dbReference>
<keyword evidence="3" id="KW-0337">GPI-anchor biosynthesis</keyword>
<dbReference type="GO" id="GO:0000009">
    <property type="term" value="F:alpha-1,6-mannosyltransferase activity"/>
    <property type="evidence" value="ECO:0007669"/>
    <property type="project" value="InterPro"/>
</dbReference>
<comment type="subcellular location">
    <subcellularLocation>
        <location evidence="1">Endoplasmic reticulum membrane</location>
        <topology evidence="1">Multi-pass membrane protein</topology>
    </subcellularLocation>
</comment>
<keyword evidence="5" id="KW-0808">Transferase</keyword>
<evidence type="ECO:0000256" key="2">
    <source>
        <dbReference type="ARBA" id="ARBA00004687"/>
    </source>
</evidence>
<accession>L0DGQ4</accession>
<feature type="transmembrane region" description="Helical" evidence="10">
    <location>
        <begin position="176"/>
        <end position="200"/>
    </location>
</feature>
<keyword evidence="6 10" id="KW-0812">Transmembrane</keyword>
<evidence type="ECO:0000256" key="3">
    <source>
        <dbReference type="ARBA" id="ARBA00022502"/>
    </source>
</evidence>
<dbReference type="OrthoDB" id="267564at2"/>
<sequence>MSTLSKALCYYYLTGMVVAGGFLLGSEVLKNSPVRGNTFVYSGEPFTNWDAQWYQKIAAQGYDYSRTSFSSAVFFPAYPMLGRLVSRVTGLNADYSLLLISNVCLIASLFLILRYFQVRYPEHGVRLGGYAVIALTTLPASLFFRINYSESLFLLVLAMFLLALAKQCHPAMIASLVGFATAVRPVGVALIPALVVHVWMSGGKPAARVARLAYLIPLSMWGIIAFSTYLYLSFGDPLAFARGQEAWSLRPDESLGHRLFCLLTFEPIRAIFTPSSGAYWYNNEYHHSLVFNMRVVDALYFIGFSGLVILGAWKRWLNSPEILTSAFLILIPYLTNGYGRTMISTARYSSVIIPVYAVIAHLLSKVDPPIVSALVGISCFFLGAFSALFATWHVII</sequence>
<keyword evidence="9 10" id="KW-0472">Membrane</keyword>
<dbReference type="AlphaFoldDB" id="L0DGQ4"/>
<feature type="transmembrane region" description="Helical" evidence="10">
    <location>
        <begin position="370"/>
        <end position="395"/>
    </location>
</feature>
<evidence type="ECO:0000256" key="8">
    <source>
        <dbReference type="ARBA" id="ARBA00022989"/>
    </source>
</evidence>
<keyword evidence="7" id="KW-0256">Endoplasmic reticulum</keyword>
<evidence type="ECO:0000256" key="6">
    <source>
        <dbReference type="ARBA" id="ARBA00022692"/>
    </source>
</evidence>
<feature type="transmembrane region" description="Helical" evidence="10">
    <location>
        <begin position="346"/>
        <end position="364"/>
    </location>
</feature>
<feature type="transmembrane region" description="Helical" evidence="10">
    <location>
        <begin position="152"/>
        <end position="169"/>
    </location>
</feature>
<evidence type="ECO:0000256" key="10">
    <source>
        <dbReference type="SAM" id="Phobius"/>
    </source>
</evidence>
<evidence type="ECO:0000256" key="9">
    <source>
        <dbReference type="ARBA" id="ARBA00023136"/>
    </source>
</evidence>